<evidence type="ECO:0000256" key="3">
    <source>
        <dbReference type="ARBA" id="ARBA00022806"/>
    </source>
</evidence>
<dbReference type="Gene3D" id="3.40.50.300">
    <property type="entry name" value="P-loop containing nucleotide triphosphate hydrolases"/>
    <property type="match status" value="2"/>
</dbReference>
<dbReference type="GO" id="GO:0004386">
    <property type="term" value="F:helicase activity"/>
    <property type="evidence" value="ECO:0007669"/>
    <property type="project" value="UniProtKB-KW"/>
</dbReference>
<dbReference type="PANTHER" id="PTHR12131">
    <property type="entry name" value="ATP-DEPENDENT RNA AND DNA HELICASE"/>
    <property type="match status" value="1"/>
</dbReference>
<evidence type="ECO:0000313" key="7">
    <source>
        <dbReference type="EMBL" id="GAA2223735.1"/>
    </source>
</evidence>
<dbReference type="InterPro" id="IPR001650">
    <property type="entry name" value="Helicase_C-like"/>
</dbReference>
<dbReference type="SMART" id="SM00487">
    <property type="entry name" value="DEXDc"/>
    <property type="match status" value="1"/>
</dbReference>
<feature type="domain" description="Helicase C-terminal" evidence="6">
    <location>
        <begin position="213"/>
        <end position="409"/>
    </location>
</feature>
<dbReference type="Pfam" id="PF00270">
    <property type="entry name" value="DEAD"/>
    <property type="match status" value="1"/>
</dbReference>
<evidence type="ECO:0000256" key="2">
    <source>
        <dbReference type="ARBA" id="ARBA00022801"/>
    </source>
</evidence>
<dbReference type="RefSeq" id="WP_259478045.1">
    <property type="nucleotide sequence ID" value="NZ_BAAAQY010000001.1"/>
</dbReference>
<accession>A0ABN3D8I8</accession>
<dbReference type="InterPro" id="IPR050699">
    <property type="entry name" value="RNA-DNA_Helicase"/>
</dbReference>
<dbReference type="InterPro" id="IPR027417">
    <property type="entry name" value="P-loop_NTPase"/>
</dbReference>
<reference evidence="7 8" key="1">
    <citation type="journal article" date="2019" name="Int. J. Syst. Evol. Microbiol.">
        <title>The Global Catalogue of Microorganisms (GCM) 10K type strain sequencing project: providing services to taxonomists for standard genome sequencing and annotation.</title>
        <authorList>
            <consortium name="The Broad Institute Genomics Platform"/>
            <consortium name="The Broad Institute Genome Sequencing Center for Infectious Disease"/>
            <person name="Wu L."/>
            <person name="Ma J."/>
        </authorList>
    </citation>
    <scope>NUCLEOTIDE SEQUENCE [LARGE SCALE GENOMIC DNA]</scope>
    <source>
        <strain evidence="7 8">JCM 16117</strain>
    </source>
</reference>
<dbReference type="InterPro" id="IPR011545">
    <property type="entry name" value="DEAD/DEAH_box_helicase_dom"/>
</dbReference>
<gene>
    <name evidence="7" type="ORF">GCM10009851_03700</name>
</gene>
<dbReference type="Proteomes" id="UP001500929">
    <property type="component" value="Unassembled WGS sequence"/>
</dbReference>
<evidence type="ECO:0000256" key="1">
    <source>
        <dbReference type="ARBA" id="ARBA00022741"/>
    </source>
</evidence>
<dbReference type="EMBL" id="BAAAQY010000001">
    <property type="protein sequence ID" value="GAA2223735.1"/>
    <property type="molecule type" value="Genomic_DNA"/>
</dbReference>
<sequence length="845" mass="92333">MPDPFDPDAAYDAFASWAADRGTPLYPAQDESLVAIVSGENVILSTPTGTGKSLVAVAAHATALAQGVRSFYTAPIKALVSEKFFDLVSVFGAENVGMVTGDSSVNADAPIICATAEILANLALRHGAESPVGQVVMDEFHFYAEPDRGWAWQVPLLTLPAAQFVLLSATLGEIDWLAADLSRRTGRETTVITGVDRPVPLSYSYATTPIQETVEELLQTQRAPVYIVHFAQLAAVERAQALASIRVADRAVRDEIAELIGPFRFSTAFGKTLSRLLRLGIGVHHAGMLPKYRRLVERLAQRGLLRVICGTDTLGVGINVPIRTVLLSALTKFDGTRMRQLTAREFHQIAGRAGRAGFDTAGTVVVQAPEHETENLKALAKLGDDPKKRRKFIRKKAPDGFVSWGEPSFEKLIAAPPERLTSQFRVTHAMVLNAIARGGDVVATMRALLEDNHEPRERQREHIRQALAIYRTLRTAGVVEQVTDAVTGQTIIRLTVDLQPNFALNQPLSPFALAVYDLLDENSPTFALDVVSVTEAILDDPRPVLSAQQFVARGEAVSAMKAEGLDYDERMDLLEEVSYPKPLEGLLGEAFATYRGSQPWIGDFDISPKSVVRDMYERAMSFGEYIAFYRLARSEGLVLRYLSDAYRTLRSTVPEEYKSDDLVDLIEWLGELVRQTDSSVLDEWETLLDPAAAAASASGGDLVEPVVPPAPRRVTSNVRAFRILVRNELFRRVALAARGAWEELGELDGASGFGAERWAEAMDDYHDEHDVVGIGPHARSAALLILDEKATPSDVLPGEPSVWRARQIFDDPAGDHDWGITAEIDLAASDEAGTAVVKVLAVDRL</sequence>
<keyword evidence="8" id="KW-1185">Reference proteome</keyword>
<proteinExistence type="predicted"/>
<evidence type="ECO:0000259" key="5">
    <source>
        <dbReference type="PROSITE" id="PS51192"/>
    </source>
</evidence>
<protein>
    <submittedName>
        <fullName evidence="7">DEAD/DEAH box helicase</fullName>
    </submittedName>
</protein>
<dbReference type="SUPFAM" id="SSF52540">
    <property type="entry name" value="P-loop containing nucleoside triphosphate hydrolases"/>
    <property type="match status" value="1"/>
</dbReference>
<organism evidence="7 8">
    <name type="scientific">Herbiconiux moechotypicola</name>
    <dbReference type="NCBI Taxonomy" id="637393"/>
    <lineage>
        <taxon>Bacteria</taxon>
        <taxon>Bacillati</taxon>
        <taxon>Actinomycetota</taxon>
        <taxon>Actinomycetes</taxon>
        <taxon>Micrococcales</taxon>
        <taxon>Microbacteriaceae</taxon>
        <taxon>Herbiconiux</taxon>
    </lineage>
</organism>
<name>A0ABN3D8I8_9MICO</name>
<dbReference type="SMART" id="SM00490">
    <property type="entry name" value="HELICc"/>
    <property type="match status" value="1"/>
</dbReference>
<keyword evidence="4" id="KW-0067">ATP-binding</keyword>
<dbReference type="PROSITE" id="PS51194">
    <property type="entry name" value="HELICASE_CTER"/>
    <property type="match status" value="1"/>
</dbReference>
<keyword evidence="3 7" id="KW-0347">Helicase</keyword>
<keyword evidence="1" id="KW-0547">Nucleotide-binding</keyword>
<comment type="caution">
    <text evidence="7">The sequence shown here is derived from an EMBL/GenBank/DDBJ whole genome shotgun (WGS) entry which is preliminary data.</text>
</comment>
<keyword evidence="2" id="KW-0378">Hydrolase</keyword>
<evidence type="ECO:0000259" key="6">
    <source>
        <dbReference type="PROSITE" id="PS51194"/>
    </source>
</evidence>
<evidence type="ECO:0000256" key="4">
    <source>
        <dbReference type="ARBA" id="ARBA00022840"/>
    </source>
</evidence>
<feature type="domain" description="Helicase ATP-binding" evidence="5">
    <location>
        <begin position="33"/>
        <end position="189"/>
    </location>
</feature>
<dbReference type="Pfam" id="PF00271">
    <property type="entry name" value="Helicase_C"/>
    <property type="match status" value="1"/>
</dbReference>
<dbReference type="Pfam" id="PF12029">
    <property type="entry name" value="DUF3516"/>
    <property type="match status" value="1"/>
</dbReference>
<dbReference type="PROSITE" id="PS51192">
    <property type="entry name" value="HELICASE_ATP_BIND_1"/>
    <property type="match status" value="1"/>
</dbReference>
<dbReference type="PANTHER" id="PTHR12131:SF1">
    <property type="entry name" value="ATP-DEPENDENT RNA HELICASE SUPV3L1, MITOCHONDRIAL-RELATED"/>
    <property type="match status" value="1"/>
</dbReference>
<dbReference type="InterPro" id="IPR021904">
    <property type="entry name" value="DUF3516"/>
</dbReference>
<dbReference type="InterPro" id="IPR014001">
    <property type="entry name" value="Helicase_ATP-bd"/>
</dbReference>
<evidence type="ECO:0000313" key="8">
    <source>
        <dbReference type="Proteomes" id="UP001500929"/>
    </source>
</evidence>